<sequence>MSRSLYHQEAKSGRSQKKFGKKNDQLSEIRSETRNLSNHDDESSPRTESNVSLTSQLDAEVTSADQSAELDSICIQQGSHGPPDRAAKNIISSVQEKKPLQGFNEDASAELAMISLEQPSPVSVLDASLYRDDQPMSPVNKISNLFRGNDTHSSDIPRGMNRKTVGPDSQLPSNPNCDLSSTMSHKKLESIENLLQKLRQLSSYDDEAPVTDHIASLCENHNPDHRYVSEVLLASGLLLKDLGGGPTTGPVPVQLHRSGYPINPDLFLVLEQTKSGILAKPQEANERAAGSKPDPERLRRRLLFDSVNEILIQKLELAGPGPRPKTSLRAGKLTDRTPTGKQLLRELCLEIEGLQVLSNGNASLDEDYDGLKSLLCEDVVRQSEGWTDFGKEVSGLVLDIERSIFKDLIGEVVSGESAASGLPAKPRRRRRQLFAK</sequence>
<dbReference type="GO" id="GO:0051513">
    <property type="term" value="P:regulation of monopolar cell growth"/>
    <property type="evidence" value="ECO:0007669"/>
    <property type="project" value="InterPro"/>
</dbReference>
<dbReference type="InterPro" id="IPR025486">
    <property type="entry name" value="DUF4378"/>
</dbReference>
<feature type="compositionally biased region" description="Polar residues" evidence="1">
    <location>
        <begin position="170"/>
        <end position="181"/>
    </location>
</feature>
<dbReference type="EMBL" id="GDJX01000934">
    <property type="protein sequence ID" value="JAT67002.1"/>
    <property type="molecule type" value="Transcribed_RNA"/>
</dbReference>
<accession>A0A1D1ZJ67</accession>
<feature type="region of interest" description="Disordered" evidence="1">
    <location>
        <begin position="1"/>
        <end position="55"/>
    </location>
</feature>
<dbReference type="PANTHER" id="PTHR31680">
    <property type="entry name" value="LONGIFOLIA PROTEIN"/>
    <property type="match status" value="1"/>
</dbReference>
<evidence type="ECO:0000313" key="3">
    <source>
        <dbReference type="EMBL" id="JAT67002.1"/>
    </source>
</evidence>
<dbReference type="AlphaFoldDB" id="A0A1D1ZJ67"/>
<feature type="compositionally biased region" description="Basic and acidic residues" evidence="1">
    <location>
        <begin position="1"/>
        <end position="12"/>
    </location>
</feature>
<name>A0A1D1ZJ67_9ARAE</name>
<feature type="compositionally biased region" description="Basic and acidic residues" evidence="1">
    <location>
        <begin position="21"/>
        <end position="45"/>
    </location>
</feature>
<organism evidence="3">
    <name type="scientific">Anthurium amnicola</name>
    <dbReference type="NCBI Taxonomy" id="1678845"/>
    <lineage>
        <taxon>Eukaryota</taxon>
        <taxon>Viridiplantae</taxon>
        <taxon>Streptophyta</taxon>
        <taxon>Embryophyta</taxon>
        <taxon>Tracheophyta</taxon>
        <taxon>Spermatophyta</taxon>
        <taxon>Magnoliopsida</taxon>
        <taxon>Liliopsida</taxon>
        <taxon>Araceae</taxon>
        <taxon>Pothoideae</taxon>
        <taxon>Potheae</taxon>
        <taxon>Anthurium</taxon>
    </lineage>
</organism>
<dbReference type="Pfam" id="PF14309">
    <property type="entry name" value="DUF4378"/>
    <property type="match status" value="1"/>
</dbReference>
<gene>
    <name evidence="3" type="primary">secA_14</name>
    <name evidence="3" type="ORF">g.83061</name>
</gene>
<feature type="domain" description="DUF4378" evidence="2">
    <location>
        <begin position="224"/>
        <end position="411"/>
    </location>
</feature>
<evidence type="ECO:0000259" key="2">
    <source>
        <dbReference type="Pfam" id="PF14309"/>
    </source>
</evidence>
<protein>
    <submittedName>
        <fullName evidence="3">Protein translocase subunit SecA</fullName>
    </submittedName>
</protein>
<dbReference type="InterPro" id="IPR033334">
    <property type="entry name" value="LNG1/2"/>
</dbReference>
<feature type="compositionally biased region" description="Polar residues" evidence="1">
    <location>
        <begin position="46"/>
        <end position="55"/>
    </location>
</feature>
<reference evidence="3" key="1">
    <citation type="submission" date="2015-07" db="EMBL/GenBank/DDBJ databases">
        <title>Transcriptome Assembly of Anthurium amnicola.</title>
        <authorList>
            <person name="Suzuki J."/>
        </authorList>
    </citation>
    <scope>NUCLEOTIDE SEQUENCE</scope>
</reference>
<proteinExistence type="predicted"/>
<dbReference type="PANTHER" id="PTHR31680:SF4">
    <property type="entry name" value="LONGIFOLIA PROTEIN"/>
    <property type="match status" value="1"/>
</dbReference>
<evidence type="ECO:0000256" key="1">
    <source>
        <dbReference type="SAM" id="MobiDB-lite"/>
    </source>
</evidence>
<feature type="region of interest" description="Disordered" evidence="1">
    <location>
        <begin position="140"/>
        <end position="181"/>
    </location>
</feature>